<dbReference type="GO" id="GO:1990281">
    <property type="term" value="C:efflux pump complex"/>
    <property type="evidence" value="ECO:0007669"/>
    <property type="project" value="TreeGrafter"/>
</dbReference>
<evidence type="ECO:0000256" key="6">
    <source>
        <dbReference type="ARBA" id="ARBA00023136"/>
    </source>
</evidence>
<evidence type="ECO:0000256" key="8">
    <source>
        <dbReference type="SAM" id="SignalP"/>
    </source>
</evidence>
<dbReference type="STRING" id="1229521.D791_01689"/>
<evidence type="ECO:0000256" key="4">
    <source>
        <dbReference type="ARBA" id="ARBA00022452"/>
    </source>
</evidence>
<accession>W9V611</accession>
<evidence type="ECO:0000313" key="9">
    <source>
        <dbReference type="EMBL" id="EXJ11557.1"/>
    </source>
</evidence>
<keyword evidence="5" id="KW-0812">Transmembrane</keyword>
<keyword evidence="4" id="KW-1134">Transmembrane beta strand</keyword>
<dbReference type="GO" id="GO:0009279">
    <property type="term" value="C:cell outer membrane"/>
    <property type="evidence" value="ECO:0007669"/>
    <property type="project" value="UniProtKB-SubCell"/>
</dbReference>
<comment type="caution">
    <text evidence="9">The sequence shown here is derived from an EMBL/GenBank/DDBJ whole genome shotgun (WGS) entry which is preliminary data.</text>
</comment>
<reference evidence="10" key="1">
    <citation type="submission" date="2012-11" db="EMBL/GenBank/DDBJ databases">
        <authorList>
            <person name="Singh A."/>
            <person name="Pinnaka A.K."/>
            <person name="Vaidya B."/>
        </authorList>
    </citation>
    <scope>NUCLEOTIDE SEQUENCE [LARGE SCALE GENOMIC DNA]</scope>
    <source>
        <strain evidence="10">AK23</strain>
    </source>
</reference>
<dbReference type="OrthoDB" id="9814637at2"/>
<evidence type="ECO:0000256" key="3">
    <source>
        <dbReference type="ARBA" id="ARBA00022448"/>
    </source>
</evidence>
<keyword evidence="3" id="KW-0813">Transport</keyword>
<dbReference type="GO" id="GO:0015288">
    <property type="term" value="F:porin activity"/>
    <property type="evidence" value="ECO:0007669"/>
    <property type="project" value="TreeGrafter"/>
</dbReference>
<keyword evidence="8" id="KW-0732">Signal</keyword>
<evidence type="ECO:0000256" key="1">
    <source>
        <dbReference type="ARBA" id="ARBA00004442"/>
    </source>
</evidence>
<evidence type="ECO:0000256" key="7">
    <source>
        <dbReference type="ARBA" id="ARBA00023237"/>
    </source>
</evidence>
<dbReference type="GO" id="GO:0015562">
    <property type="term" value="F:efflux transmembrane transporter activity"/>
    <property type="evidence" value="ECO:0007669"/>
    <property type="project" value="InterPro"/>
</dbReference>
<dbReference type="InterPro" id="IPR010130">
    <property type="entry name" value="T1SS_OMP_TolC"/>
</dbReference>
<dbReference type="PATRIC" id="fig|1229521.3.peg.1716"/>
<keyword evidence="7" id="KW-0998">Cell outer membrane</keyword>
<evidence type="ECO:0000256" key="5">
    <source>
        <dbReference type="ARBA" id="ARBA00022692"/>
    </source>
</evidence>
<dbReference type="EMBL" id="AONB01000006">
    <property type="protein sequence ID" value="EXJ11557.1"/>
    <property type="molecule type" value="Genomic_DNA"/>
</dbReference>
<dbReference type="AlphaFoldDB" id="W9V611"/>
<dbReference type="Gene3D" id="1.20.1600.10">
    <property type="entry name" value="Outer membrane efflux proteins (OEP)"/>
    <property type="match status" value="1"/>
</dbReference>
<dbReference type="Proteomes" id="UP000019464">
    <property type="component" value="Unassembled WGS sequence"/>
</dbReference>
<keyword evidence="10" id="KW-1185">Reference proteome</keyword>
<dbReference type="RefSeq" id="WP_051514334.1">
    <property type="nucleotide sequence ID" value="NZ_AONB01000006.1"/>
</dbReference>
<protein>
    <submittedName>
        <fullName evidence="9">Outer membrane efflux protein BepC</fullName>
    </submittedName>
</protein>
<dbReference type="InterPro" id="IPR003423">
    <property type="entry name" value="OMP_efflux"/>
</dbReference>
<dbReference type="PANTHER" id="PTHR30026:SF22">
    <property type="entry name" value="OUTER MEMBRANE EFFLUX PROTEIN"/>
    <property type="match status" value="1"/>
</dbReference>
<dbReference type="Pfam" id="PF02321">
    <property type="entry name" value="OEP"/>
    <property type="match status" value="2"/>
</dbReference>
<sequence length="468" mass="52630">MINSRKSNTLCALIASLCLYSTSTLSQAETASTHFPDVVKHAIESNPEIQANWHNFIASGYDIDGARGGYRPTIDFLASYGFEWNDYKSKRSYDGASAQITLTQMLYDGLRTSNDVKRFSNFQLVRYFELLDSIENTTLAALKAYEDVLRFRELTRLAEENLAEHISVYNQIEESARAGVARRADLEQISGRLSLAETNLLIELSNLHDVSARYLRIVGKLPEDNLNTLQLNDSLIPTSTREAINLAYQANPGFQAAIRNLEAAKANEKLQKGYLLPELSFNARHTTRTFDSQGLNNQESESRAALDFRFNIYKGGRDIANINKAGHERLATESQKDNSCVILREAVQTSLNNIRKLDEQIPFLNQHRISSDNVRTAYKNQFDIGQRSLLDVLDSENEFFQASRAYVNALADRNIVAAESLTLTGQLLTALNIVREGIPTLEELRADDIDPNNFACEALDIKQLTTQR</sequence>
<feature type="signal peptide" evidence="8">
    <location>
        <begin position="1"/>
        <end position="28"/>
    </location>
</feature>
<reference evidence="9 10" key="2">
    <citation type="journal article" date="2015" name="Syst. Appl. Microbiol.">
        <title>Nitrincola nitratireducens sp. nov. isolated from a haloalkaline crater lake.</title>
        <authorList>
            <person name="Singh A."/>
            <person name="Vaidya B."/>
            <person name="Tanuku N.R."/>
            <person name="Pinnaka A.K."/>
        </authorList>
    </citation>
    <scope>NUCLEOTIDE SEQUENCE [LARGE SCALE GENOMIC DNA]</scope>
    <source>
        <strain evidence="9 10">AK23</strain>
    </source>
</reference>
<feature type="chain" id="PRO_5004930017" evidence="8">
    <location>
        <begin position="29"/>
        <end position="468"/>
    </location>
</feature>
<dbReference type="SUPFAM" id="SSF56954">
    <property type="entry name" value="Outer membrane efflux proteins (OEP)"/>
    <property type="match status" value="1"/>
</dbReference>
<comment type="similarity">
    <text evidence="2">Belongs to the outer membrane factor (OMF) (TC 1.B.17) family.</text>
</comment>
<evidence type="ECO:0000256" key="2">
    <source>
        <dbReference type="ARBA" id="ARBA00007613"/>
    </source>
</evidence>
<dbReference type="PANTHER" id="PTHR30026">
    <property type="entry name" value="OUTER MEMBRANE PROTEIN TOLC"/>
    <property type="match status" value="1"/>
</dbReference>
<name>W9V611_9GAMM</name>
<proteinExistence type="inferred from homology"/>
<gene>
    <name evidence="9" type="primary">bepC_2</name>
    <name evidence="9" type="ORF">D791_01689</name>
</gene>
<comment type="subcellular location">
    <subcellularLocation>
        <location evidence="1">Cell outer membrane</location>
    </subcellularLocation>
</comment>
<keyword evidence="6" id="KW-0472">Membrane</keyword>
<evidence type="ECO:0000313" key="10">
    <source>
        <dbReference type="Proteomes" id="UP000019464"/>
    </source>
</evidence>
<organism evidence="9 10">
    <name type="scientific">Nitrincola nitratireducens</name>
    <dbReference type="NCBI Taxonomy" id="1229521"/>
    <lineage>
        <taxon>Bacteria</taxon>
        <taxon>Pseudomonadati</taxon>
        <taxon>Pseudomonadota</taxon>
        <taxon>Gammaproteobacteria</taxon>
        <taxon>Oceanospirillales</taxon>
        <taxon>Oceanospirillaceae</taxon>
        <taxon>Nitrincola</taxon>
    </lineage>
</organism>
<dbReference type="InterPro" id="IPR051906">
    <property type="entry name" value="TolC-like"/>
</dbReference>
<dbReference type="NCBIfam" id="TIGR01844">
    <property type="entry name" value="type_I_sec_TolC"/>
    <property type="match status" value="1"/>
</dbReference>